<comment type="caution">
    <text evidence="2">The sequence shown here is derived from an EMBL/GenBank/DDBJ whole genome shotgun (WGS) entry which is preliminary data.</text>
</comment>
<keyword evidence="3" id="KW-1185">Reference proteome</keyword>
<dbReference type="EMBL" id="JAQQWP010000012">
    <property type="protein sequence ID" value="KAK8093037.1"/>
    <property type="molecule type" value="Genomic_DNA"/>
</dbReference>
<organism evidence="2 3">
    <name type="scientific">Apiospora kogelbergensis</name>
    <dbReference type="NCBI Taxonomy" id="1337665"/>
    <lineage>
        <taxon>Eukaryota</taxon>
        <taxon>Fungi</taxon>
        <taxon>Dikarya</taxon>
        <taxon>Ascomycota</taxon>
        <taxon>Pezizomycotina</taxon>
        <taxon>Sordariomycetes</taxon>
        <taxon>Xylariomycetidae</taxon>
        <taxon>Amphisphaeriales</taxon>
        <taxon>Apiosporaceae</taxon>
        <taxon>Apiospora</taxon>
    </lineage>
</organism>
<feature type="compositionally biased region" description="Basic and acidic residues" evidence="1">
    <location>
        <begin position="231"/>
        <end position="243"/>
    </location>
</feature>
<feature type="compositionally biased region" description="Low complexity" evidence="1">
    <location>
        <begin position="94"/>
        <end position="111"/>
    </location>
</feature>
<gene>
    <name evidence="2" type="ORF">PG999_014624</name>
</gene>
<name>A0AAW0Q3X9_9PEZI</name>
<evidence type="ECO:0000256" key="1">
    <source>
        <dbReference type="SAM" id="MobiDB-lite"/>
    </source>
</evidence>
<sequence>MGISFNSKKLQFINKEEQQRQRNFKLGYQTRFGNTVSPKGPSPSFRSSLFPGASTTSRPSSSSSSSSPSSPSSPKKVTTRRKVKNLFIPVDGNSTSSGPSSSASSSPNKTPTETDKKLFTKLKIFTPITAHQQQINDQKKVILANMKAESQRRRELAQQYEEEEGSDDEFSPSSSPPPPSSSKSQSNQEHALTRPRQPAIPRVLSSDDNNDNTPEEVRASIKSQRSAKMQALKERKAAREARSRARALMM</sequence>
<proteinExistence type="predicted"/>
<feature type="region of interest" description="Disordered" evidence="1">
    <location>
        <begin position="27"/>
        <end position="114"/>
    </location>
</feature>
<accession>A0AAW0Q3X9</accession>
<dbReference type="AlphaFoldDB" id="A0AAW0Q3X9"/>
<evidence type="ECO:0000313" key="2">
    <source>
        <dbReference type="EMBL" id="KAK8093037.1"/>
    </source>
</evidence>
<protein>
    <submittedName>
        <fullName evidence="2">Uncharacterized protein</fullName>
    </submittedName>
</protein>
<dbReference type="Proteomes" id="UP001392437">
    <property type="component" value="Unassembled WGS sequence"/>
</dbReference>
<feature type="region of interest" description="Disordered" evidence="1">
    <location>
        <begin position="152"/>
        <end position="250"/>
    </location>
</feature>
<feature type="compositionally biased region" description="Acidic residues" evidence="1">
    <location>
        <begin position="160"/>
        <end position="170"/>
    </location>
</feature>
<feature type="compositionally biased region" description="Low complexity" evidence="1">
    <location>
        <begin position="54"/>
        <end position="74"/>
    </location>
</feature>
<reference evidence="2 3" key="1">
    <citation type="submission" date="2023-01" db="EMBL/GenBank/DDBJ databases">
        <title>Analysis of 21 Apiospora genomes using comparative genomics revels a genus with tremendous synthesis potential of carbohydrate active enzymes and secondary metabolites.</title>
        <authorList>
            <person name="Sorensen T."/>
        </authorList>
    </citation>
    <scope>NUCLEOTIDE SEQUENCE [LARGE SCALE GENOMIC DNA]</scope>
    <source>
        <strain evidence="2 3">CBS 117206</strain>
    </source>
</reference>
<evidence type="ECO:0000313" key="3">
    <source>
        <dbReference type="Proteomes" id="UP001392437"/>
    </source>
</evidence>